<protein>
    <recommendedName>
        <fullName evidence="2">DC-UbP/UBTD2 N-terminal domain-containing protein</fullName>
    </recommendedName>
</protein>
<gene>
    <name evidence="3" type="ORF">GUJ93_ZPchr0286g2793</name>
</gene>
<feature type="domain" description="DC-UbP/UBTD2 N-terminal" evidence="2">
    <location>
        <begin position="82"/>
        <end position="160"/>
    </location>
</feature>
<evidence type="ECO:0000259" key="2">
    <source>
        <dbReference type="Pfam" id="PF16455"/>
    </source>
</evidence>
<dbReference type="EMBL" id="JAAALK010000152">
    <property type="protein sequence ID" value="KAG8081607.1"/>
    <property type="molecule type" value="Genomic_DNA"/>
</dbReference>
<dbReference type="Proteomes" id="UP000729402">
    <property type="component" value="Unassembled WGS sequence"/>
</dbReference>
<dbReference type="OrthoDB" id="1640476at2759"/>
<feature type="region of interest" description="Disordered" evidence="1">
    <location>
        <begin position="297"/>
        <end position="318"/>
    </location>
</feature>
<sequence>MPLNRDAWVSYSDSSTLLISRPLLSSPTTPVSPAARSGSASGNFWKGAPHERLIIGHRHGLRLDPFPKWMRTVRSSKSQNLGQHVQEITPAQLTQMRDEFWDTSSSYGGQKEIWDALRAAAEADLPLAQTIVDSAGLIVFNSDMTLCYDERGAKYELPKKAAGQRKRQKDGSTQEETEEKLSFLTLSSIQDAMQEKRGRRFAAGPVDPSLGGLVVQRSPPIPTGVDLPEHARPGALKTLLDQLAENPSPSLLVARVAGSSVGRADAPRPLPARCSRLHRGRRRGRLCELQFSGGRLGTSTSSAPARATTSAGRRCTSRKMSQDTRNVCGIPWNWSRIHHRGKSFLDMAGRSFSCGLSDPKSASAARRSEAAAISAGSRGYMNGSRSHPHFPVTARLTSSSSSDSDSLPLLVDGVRNGIGGISRRSFSGELRIFSNQD</sequence>
<dbReference type="AlphaFoldDB" id="A0A8J5TAN7"/>
<dbReference type="Pfam" id="PF16455">
    <property type="entry name" value="UBD"/>
    <property type="match status" value="1"/>
</dbReference>
<proteinExistence type="predicted"/>
<feature type="region of interest" description="Disordered" evidence="1">
    <location>
        <begin position="159"/>
        <end position="180"/>
    </location>
</feature>
<organism evidence="3 4">
    <name type="scientific">Zizania palustris</name>
    <name type="common">Northern wild rice</name>
    <dbReference type="NCBI Taxonomy" id="103762"/>
    <lineage>
        <taxon>Eukaryota</taxon>
        <taxon>Viridiplantae</taxon>
        <taxon>Streptophyta</taxon>
        <taxon>Embryophyta</taxon>
        <taxon>Tracheophyta</taxon>
        <taxon>Spermatophyta</taxon>
        <taxon>Magnoliopsida</taxon>
        <taxon>Liliopsida</taxon>
        <taxon>Poales</taxon>
        <taxon>Poaceae</taxon>
        <taxon>BOP clade</taxon>
        <taxon>Oryzoideae</taxon>
        <taxon>Oryzeae</taxon>
        <taxon>Zizaniinae</taxon>
        <taxon>Zizania</taxon>
    </lineage>
</organism>
<reference evidence="3" key="1">
    <citation type="journal article" date="2021" name="bioRxiv">
        <title>Whole Genome Assembly and Annotation of Northern Wild Rice, Zizania palustris L., Supports a Whole Genome Duplication in the Zizania Genus.</title>
        <authorList>
            <person name="Haas M."/>
            <person name="Kono T."/>
            <person name="Macchietto M."/>
            <person name="Millas R."/>
            <person name="McGilp L."/>
            <person name="Shao M."/>
            <person name="Duquette J."/>
            <person name="Hirsch C.N."/>
            <person name="Kimball J."/>
        </authorList>
    </citation>
    <scope>NUCLEOTIDE SEQUENCE</scope>
    <source>
        <tissue evidence="3">Fresh leaf tissue</tissue>
    </source>
</reference>
<accession>A0A8J5TAN7</accession>
<dbReference type="InterPro" id="IPR032752">
    <property type="entry name" value="DC-UbP/UBTD2_N"/>
</dbReference>
<name>A0A8J5TAN7_ZIZPA</name>
<evidence type="ECO:0000313" key="4">
    <source>
        <dbReference type="Proteomes" id="UP000729402"/>
    </source>
</evidence>
<keyword evidence="4" id="KW-1185">Reference proteome</keyword>
<evidence type="ECO:0000313" key="3">
    <source>
        <dbReference type="EMBL" id="KAG8081607.1"/>
    </source>
</evidence>
<comment type="caution">
    <text evidence="3">The sequence shown here is derived from an EMBL/GenBank/DDBJ whole genome shotgun (WGS) entry which is preliminary data.</text>
</comment>
<dbReference type="InterPro" id="IPR039869">
    <property type="entry name" value="UBTD1/2"/>
</dbReference>
<reference evidence="3" key="2">
    <citation type="submission" date="2021-02" db="EMBL/GenBank/DDBJ databases">
        <authorList>
            <person name="Kimball J.A."/>
            <person name="Haas M.W."/>
            <person name="Macchietto M."/>
            <person name="Kono T."/>
            <person name="Duquette J."/>
            <person name="Shao M."/>
        </authorList>
    </citation>
    <scope>NUCLEOTIDE SEQUENCE</scope>
    <source>
        <tissue evidence="3">Fresh leaf tissue</tissue>
    </source>
</reference>
<feature type="compositionally biased region" description="Low complexity" evidence="1">
    <location>
        <begin position="298"/>
        <end position="311"/>
    </location>
</feature>
<dbReference type="PANTHER" id="PTHR13609">
    <property type="entry name" value="UBIQUITIN DOMAIN CONTAINING 1 PROTEIN-RELATED"/>
    <property type="match status" value="1"/>
</dbReference>
<evidence type="ECO:0000256" key="1">
    <source>
        <dbReference type="SAM" id="MobiDB-lite"/>
    </source>
</evidence>